<dbReference type="SMART" id="SM00116">
    <property type="entry name" value="CBS"/>
    <property type="match status" value="2"/>
</dbReference>
<feature type="domain" description="CBS" evidence="4">
    <location>
        <begin position="10"/>
        <end position="67"/>
    </location>
</feature>
<dbReference type="InterPro" id="IPR046342">
    <property type="entry name" value="CBS_dom_sf"/>
</dbReference>
<protein>
    <submittedName>
        <fullName evidence="5">CBS domain-containing protein</fullName>
    </submittedName>
</protein>
<dbReference type="RefSeq" id="WP_382379148.1">
    <property type="nucleotide sequence ID" value="NZ_JBHRZI010000038.1"/>
</dbReference>
<dbReference type="InterPro" id="IPR051257">
    <property type="entry name" value="Diverse_CBS-Domain"/>
</dbReference>
<evidence type="ECO:0000313" key="6">
    <source>
        <dbReference type="Proteomes" id="UP001595690"/>
    </source>
</evidence>
<dbReference type="PANTHER" id="PTHR43080:SF29">
    <property type="entry name" value="OS02G0818000 PROTEIN"/>
    <property type="match status" value="1"/>
</dbReference>
<dbReference type="InterPro" id="IPR000644">
    <property type="entry name" value="CBS_dom"/>
</dbReference>
<feature type="domain" description="CBS" evidence="4">
    <location>
        <begin position="93"/>
        <end position="149"/>
    </location>
</feature>
<dbReference type="Pfam" id="PF04972">
    <property type="entry name" value="BON"/>
    <property type="match status" value="1"/>
</dbReference>
<evidence type="ECO:0000256" key="1">
    <source>
        <dbReference type="ARBA" id="ARBA00023122"/>
    </source>
</evidence>
<keyword evidence="6" id="KW-1185">Reference proteome</keyword>
<dbReference type="PANTHER" id="PTHR43080">
    <property type="entry name" value="CBS DOMAIN-CONTAINING PROTEIN CBSX3, MITOCHONDRIAL"/>
    <property type="match status" value="1"/>
</dbReference>
<dbReference type="PROSITE" id="PS50914">
    <property type="entry name" value="BON"/>
    <property type="match status" value="1"/>
</dbReference>
<dbReference type="EMBL" id="JBHRZI010000038">
    <property type="protein sequence ID" value="MFC3897664.1"/>
    <property type="molecule type" value="Genomic_DNA"/>
</dbReference>
<comment type="caution">
    <text evidence="5">The sequence shown here is derived from an EMBL/GenBank/DDBJ whole genome shotgun (WGS) entry which is preliminary data.</text>
</comment>
<dbReference type="PROSITE" id="PS51371">
    <property type="entry name" value="CBS"/>
    <property type="match status" value="2"/>
</dbReference>
<evidence type="ECO:0000256" key="2">
    <source>
        <dbReference type="PROSITE-ProRule" id="PRU00703"/>
    </source>
</evidence>
<evidence type="ECO:0000259" key="4">
    <source>
        <dbReference type="PROSITE" id="PS51371"/>
    </source>
</evidence>
<gene>
    <name evidence="5" type="ORF">ACFOWZ_39865</name>
</gene>
<keyword evidence="1 2" id="KW-0129">CBS domain</keyword>
<dbReference type="Proteomes" id="UP001595690">
    <property type="component" value="Unassembled WGS sequence"/>
</dbReference>
<accession>A0ABV8C6F0</accession>
<dbReference type="SUPFAM" id="SSF54631">
    <property type="entry name" value="CBS-domain pair"/>
    <property type="match status" value="1"/>
</dbReference>
<reference evidence="6" key="1">
    <citation type="journal article" date="2019" name="Int. J. Syst. Evol. Microbiol.">
        <title>The Global Catalogue of Microorganisms (GCM) 10K type strain sequencing project: providing services to taxonomists for standard genome sequencing and annotation.</title>
        <authorList>
            <consortium name="The Broad Institute Genomics Platform"/>
            <consortium name="The Broad Institute Genome Sequencing Center for Infectious Disease"/>
            <person name="Wu L."/>
            <person name="Ma J."/>
        </authorList>
    </citation>
    <scope>NUCLEOTIDE SEQUENCE [LARGE SCALE GENOMIC DNA]</scope>
    <source>
        <strain evidence="6">CGMCC 4.7405</strain>
    </source>
</reference>
<proteinExistence type="predicted"/>
<evidence type="ECO:0000259" key="3">
    <source>
        <dbReference type="PROSITE" id="PS50914"/>
    </source>
</evidence>
<evidence type="ECO:0000313" key="5">
    <source>
        <dbReference type="EMBL" id="MFC3897664.1"/>
    </source>
</evidence>
<feature type="domain" description="BON" evidence="3">
    <location>
        <begin position="146"/>
        <end position="213"/>
    </location>
</feature>
<dbReference type="Pfam" id="PF00571">
    <property type="entry name" value="CBS"/>
    <property type="match status" value="2"/>
</dbReference>
<organism evidence="5 6">
    <name type="scientific">Lentzea rhizosphaerae</name>
    <dbReference type="NCBI Taxonomy" id="2041025"/>
    <lineage>
        <taxon>Bacteria</taxon>
        <taxon>Bacillati</taxon>
        <taxon>Actinomycetota</taxon>
        <taxon>Actinomycetes</taxon>
        <taxon>Pseudonocardiales</taxon>
        <taxon>Pseudonocardiaceae</taxon>
        <taxon>Lentzea</taxon>
    </lineage>
</organism>
<name>A0ABV8C6F0_9PSEU</name>
<sequence length="221" mass="23372">MSEPKTADVMCRRVITAALDTPFKELVGLMIAHEVSAIPVVDPAGRPVGIVSEEDLATKLEFRGGAANPPVLGGALTRARWHKSSATAAADLMTTPAATVTEGVSLCAALRQLATGRAHALCVVNCSGTLVGILTRRDALRLFLRGDDAIRTDLERQLLPASSTVHRVAVRVSSGLVTLDGSLCLRSATERAEWIARAVPGVIAVRNRLTFDVDDLMITGL</sequence>
<dbReference type="Gene3D" id="3.10.580.10">
    <property type="entry name" value="CBS-domain"/>
    <property type="match status" value="1"/>
</dbReference>
<dbReference type="InterPro" id="IPR007055">
    <property type="entry name" value="BON_dom"/>
</dbReference>
<dbReference type="Gene3D" id="3.30.1340.30">
    <property type="match status" value="1"/>
</dbReference>